<accession>A0A941HUZ2</accession>
<feature type="compositionally biased region" description="Low complexity" evidence="1">
    <location>
        <begin position="44"/>
        <end position="55"/>
    </location>
</feature>
<feature type="region of interest" description="Disordered" evidence="1">
    <location>
        <begin position="42"/>
        <end position="64"/>
    </location>
</feature>
<dbReference type="AlphaFoldDB" id="A0A941HUZ2"/>
<gene>
    <name evidence="2" type="ORF">JKL49_01955</name>
    <name evidence="3" type="ORF">JKL49_04255</name>
</gene>
<evidence type="ECO:0000313" key="3">
    <source>
        <dbReference type="EMBL" id="QQZ50675.1"/>
    </source>
</evidence>
<keyword evidence="4" id="KW-1185">Reference proteome</keyword>
<sequence length="134" mass="13845">MQLPKGATVAVADGATLHIYRNGGDELHAKLTLQPAAELELVDGSAGSHHGSSAGNPDDSTQIEDGFAASTAGWLNSQVLSGKIGDLFIIAAPKTLGELRRHYHKALEAKLLGELAKDLTGHAVGDIETAIAKA</sequence>
<dbReference type="InterPro" id="IPR041374">
    <property type="entry name" value="BaeRF_family12"/>
</dbReference>
<dbReference type="RefSeq" id="WP_215337948.1">
    <property type="nucleotide sequence ID" value="NZ_JAGSGD010000001.1"/>
</dbReference>
<proteinExistence type="predicted"/>
<dbReference type="EMBL" id="CP068570">
    <property type="protein sequence ID" value="QQZ50675.1"/>
    <property type="molecule type" value="Genomic_DNA"/>
</dbReference>
<evidence type="ECO:0000256" key="1">
    <source>
        <dbReference type="SAM" id="MobiDB-lite"/>
    </source>
</evidence>
<organism evidence="2 4">
    <name type="scientific">Phenylobacterium glaciei</name>
    <dbReference type="NCBI Taxonomy" id="2803784"/>
    <lineage>
        <taxon>Bacteria</taxon>
        <taxon>Pseudomonadati</taxon>
        <taxon>Pseudomonadota</taxon>
        <taxon>Alphaproteobacteria</taxon>
        <taxon>Caulobacterales</taxon>
        <taxon>Caulobacteraceae</taxon>
        <taxon>Phenylobacterium</taxon>
    </lineage>
</organism>
<protein>
    <submittedName>
        <fullName evidence="2">Host attachment protein</fullName>
    </submittedName>
</protein>
<dbReference type="Pfam" id="PF18856">
    <property type="entry name" value="baeRF_family12"/>
    <property type="match status" value="1"/>
</dbReference>
<dbReference type="Proteomes" id="UP000622580">
    <property type="component" value="Unassembled WGS sequence"/>
</dbReference>
<dbReference type="EMBL" id="JAGSGD010000001">
    <property type="protein sequence ID" value="MBR7618138.1"/>
    <property type="molecule type" value="Genomic_DNA"/>
</dbReference>
<name>A0A941HUZ2_9CAUL</name>
<reference evidence="3" key="1">
    <citation type="submission" date="2021-01" db="EMBL/GenBank/DDBJ databases">
        <title>Genome sequence of Phenylobacterium sp. 20VBR1 isolated from a valley glaceir, Ny-Alesund, Svalbard.</title>
        <authorList>
            <person name="Thomas F.A."/>
            <person name="Krishnan K.P."/>
            <person name="Sinha R.K."/>
        </authorList>
    </citation>
    <scope>NUCLEOTIDE SEQUENCE</scope>
    <source>
        <strain evidence="3">20VBR1</strain>
    </source>
</reference>
<evidence type="ECO:0000313" key="2">
    <source>
        <dbReference type="EMBL" id="MBR7618138.1"/>
    </source>
</evidence>
<evidence type="ECO:0000313" key="4">
    <source>
        <dbReference type="Proteomes" id="UP000622580"/>
    </source>
</evidence>
<reference evidence="2" key="2">
    <citation type="submission" date="2021-04" db="EMBL/GenBank/DDBJ databases">
        <title>Draft genome assembly of strain Phenylobacterium sp. 20VBR1 using MiniION and Illumina platforms.</title>
        <authorList>
            <person name="Thomas F.A."/>
            <person name="Krishnan K.P."/>
            <person name="Sinha R.K."/>
        </authorList>
    </citation>
    <scope>NUCLEOTIDE SEQUENCE</scope>
    <source>
        <strain evidence="2">20VBR1</strain>
    </source>
</reference>